<evidence type="ECO:0000313" key="4">
    <source>
        <dbReference type="Proteomes" id="UP000034544"/>
    </source>
</evidence>
<keyword evidence="2" id="KW-1133">Transmembrane helix</keyword>
<evidence type="ECO:0000256" key="2">
    <source>
        <dbReference type="SAM" id="Phobius"/>
    </source>
</evidence>
<name>A0A0G0W0W0_UNCKA</name>
<accession>A0A0G0W0W0</accession>
<evidence type="ECO:0000313" key="3">
    <source>
        <dbReference type="EMBL" id="KKS06645.1"/>
    </source>
</evidence>
<evidence type="ECO:0000256" key="1">
    <source>
        <dbReference type="SAM" id="Coils"/>
    </source>
</evidence>
<reference evidence="3 4" key="1">
    <citation type="journal article" date="2015" name="Nature">
        <title>rRNA introns, odd ribosomes, and small enigmatic genomes across a large radiation of phyla.</title>
        <authorList>
            <person name="Brown C.T."/>
            <person name="Hug L.A."/>
            <person name="Thomas B.C."/>
            <person name="Sharon I."/>
            <person name="Castelle C.J."/>
            <person name="Singh A."/>
            <person name="Wilkins M.J."/>
            <person name="Williams K.H."/>
            <person name="Banfield J.F."/>
        </authorList>
    </citation>
    <scope>NUCLEOTIDE SEQUENCE [LARGE SCALE GENOMIC DNA]</scope>
</reference>
<organism evidence="3 4">
    <name type="scientific">candidate division WWE3 bacterium GW2011_GWE1_41_27</name>
    <dbReference type="NCBI Taxonomy" id="1619131"/>
    <lineage>
        <taxon>Bacteria</taxon>
        <taxon>Katanobacteria</taxon>
    </lineage>
</organism>
<gene>
    <name evidence="3" type="ORF">UU59_C0026G0009</name>
</gene>
<proteinExistence type="predicted"/>
<protein>
    <recommendedName>
        <fullName evidence="5">ATP synthase subunit b</fullName>
    </recommendedName>
</protein>
<evidence type="ECO:0008006" key="5">
    <source>
        <dbReference type="Google" id="ProtNLM"/>
    </source>
</evidence>
<keyword evidence="1" id="KW-0175">Coiled coil</keyword>
<keyword evidence="2" id="KW-0812">Transmembrane</keyword>
<feature type="transmembrane region" description="Helical" evidence="2">
    <location>
        <begin position="16"/>
        <end position="36"/>
    </location>
</feature>
<dbReference type="EMBL" id="LCBF01000026">
    <property type="protein sequence ID" value="KKS06645.1"/>
    <property type="molecule type" value="Genomic_DNA"/>
</dbReference>
<dbReference type="Proteomes" id="UP000034544">
    <property type="component" value="Unassembled WGS sequence"/>
</dbReference>
<dbReference type="AlphaFoldDB" id="A0A0G0W0W0"/>
<comment type="caution">
    <text evidence="3">The sequence shown here is derived from an EMBL/GenBank/DDBJ whole genome shotgun (WGS) entry which is preliminary data.</text>
</comment>
<sequence>MDFTILLPNEFFVERIFYFVIAFSALTVFILVLIFVHMFRKEKQEKESALENEIKDKAYAEAMKIMDSARLKSLKILEESQLKAHRSLDSATNLSKEARDELDRKFAAIYDKQTSTLEGLGQELVKTYKDALEKERKENLQVIGETSDMLKRELTSEVMEITDAVRKGTIEKQKEVEKKLEDEYSRIEAEINAYKVQKSEEINARIFDIIAKVSDKVLGRVIDQSSHEKFILDTLKEELMKQGFSVKNDNI</sequence>
<keyword evidence="2" id="KW-0472">Membrane</keyword>
<feature type="coiled-coil region" evidence="1">
    <location>
        <begin position="170"/>
        <end position="197"/>
    </location>
</feature>